<dbReference type="OrthoDB" id="1049480at2"/>
<accession>A0A1I1KSL3</accession>
<name>A0A1I1KSL3_9BACT</name>
<evidence type="ECO:0000259" key="2">
    <source>
        <dbReference type="Pfam" id="PF25231"/>
    </source>
</evidence>
<evidence type="ECO:0000313" key="4">
    <source>
        <dbReference type="Proteomes" id="UP000199514"/>
    </source>
</evidence>
<keyword evidence="1" id="KW-1133">Transmembrane helix</keyword>
<dbReference type="Proteomes" id="UP000199514">
    <property type="component" value="Unassembled WGS sequence"/>
</dbReference>
<proteinExistence type="predicted"/>
<keyword evidence="1" id="KW-0472">Membrane</keyword>
<dbReference type="InterPro" id="IPR057169">
    <property type="entry name" value="DUF7847"/>
</dbReference>
<dbReference type="AlphaFoldDB" id="A0A1I1KSL3"/>
<evidence type="ECO:0000313" key="3">
    <source>
        <dbReference type="EMBL" id="SFC61688.1"/>
    </source>
</evidence>
<feature type="transmembrane region" description="Helical" evidence="1">
    <location>
        <begin position="70"/>
        <end position="96"/>
    </location>
</feature>
<feature type="transmembrane region" description="Helical" evidence="1">
    <location>
        <begin position="128"/>
        <end position="151"/>
    </location>
</feature>
<dbReference type="Pfam" id="PF25231">
    <property type="entry name" value="DUF7847"/>
    <property type="match status" value="1"/>
</dbReference>
<feature type="transmembrane region" description="Helical" evidence="1">
    <location>
        <begin position="190"/>
        <end position="220"/>
    </location>
</feature>
<feature type="transmembrane region" description="Helical" evidence="1">
    <location>
        <begin position="232"/>
        <end position="257"/>
    </location>
</feature>
<gene>
    <name evidence="3" type="ORF">SAMN05421780_107120</name>
</gene>
<feature type="domain" description="DUF7847" evidence="2">
    <location>
        <begin position="131"/>
        <end position="248"/>
    </location>
</feature>
<organism evidence="3 4">
    <name type="scientific">Flexibacter flexilis DSM 6793</name>
    <dbReference type="NCBI Taxonomy" id="927664"/>
    <lineage>
        <taxon>Bacteria</taxon>
        <taxon>Pseudomonadati</taxon>
        <taxon>Bacteroidota</taxon>
        <taxon>Cytophagia</taxon>
        <taxon>Cytophagales</taxon>
        <taxon>Flexibacteraceae</taxon>
        <taxon>Flexibacter</taxon>
    </lineage>
</organism>
<protein>
    <recommendedName>
        <fullName evidence="2">DUF7847 domain-containing protein</fullName>
    </recommendedName>
</protein>
<reference evidence="3 4" key="1">
    <citation type="submission" date="2016-10" db="EMBL/GenBank/DDBJ databases">
        <authorList>
            <person name="de Groot N.N."/>
        </authorList>
    </citation>
    <scope>NUCLEOTIDE SEQUENCE [LARGE SCALE GENOMIC DNA]</scope>
    <source>
        <strain evidence="3 4">DSM 6793</strain>
    </source>
</reference>
<dbReference type="RefSeq" id="WP_091513249.1">
    <property type="nucleotide sequence ID" value="NZ_FOLE01000007.1"/>
</dbReference>
<keyword evidence="4" id="KW-1185">Reference proteome</keyword>
<feature type="transmembrane region" description="Helical" evidence="1">
    <location>
        <begin position="28"/>
        <end position="50"/>
    </location>
</feature>
<dbReference type="STRING" id="927664.SAMN05421780_107120"/>
<sequence>MVNFYEVRDFGQNINALFEFLKTQFKPLFMALLRGAGIFLLISALAGSYYQNVVIQAGGKPYGLSDGYFLSNGVFLIAVVMFIVSSVVSSMAVYSITLHYIKAYIRNPKDIDIEAVVSDSRQSWGTMFGITILFSLIVGIGIVFCIAPGIYLAVALSLAYPIAILEDGRSVGEAFSRSRKLIQNNWWSSFGYFFVVSIIFGMISSILSVPTAIFSIVTMIRDASDLMKMLNAIAYGLQIAASALLGAGIIVGVAVLYGSLRESVESVNLAAQIDSIGRTSGISLDKKDDEDEDY</sequence>
<evidence type="ECO:0000256" key="1">
    <source>
        <dbReference type="SAM" id="Phobius"/>
    </source>
</evidence>
<dbReference type="EMBL" id="FOLE01000007">
    <property type="protein sequence ID" value="SFC61688.1"/>
    <property type="molecule type" value="Genomic_DNA"/>
</dbReference>
<keyword evidence="1" id="KW-0812">Transmembrane</keyword>